<evidence type="ECO:0000313" key="10">
    <source>
        <dbReference type="Proteomes" id="UP001059480"/>
    </source>
</evidence>
<comment type="subcellular location">
    <subcellularLocation>
        <location evidence="1">Cell membrane</location>
        <topology evidence="1">Multi-pass membrane protein</topology>
    </subcellularLocation>
</comment>
<name>A0ABT1WL82_9LACT</name>
<dbReference type="Pfam" id="PF01594">
    <property type="entry name" value="AI-2E_transport"/>
    <property type="match status" value="1"/>
</dbReference>
<keyword evidence="4" id="KW-1003">Cell membrane</keyword>
<evidence type="ECO:0000256" key="5">
    <source>
        <dbReference type="ARBA" id="ARBA00022692"/>
    </source>
</evidence>
<accession>A0ABT1WL82</accession>
<comment type="similarity">
    <text evidence="2">Belongs to the autoinducer-2 exporter (AI-2E) (TC 2.A.86) family.</text>
</comment>
<reference evidence="9" key="2">
    <citation type="journal article" date="2023" name="Curr. Microbiol.">
        <title>Granulicatella seriolae sp. nov., a Novel Facultative Anaerobe Isolated from Yellowtail Marine Fish.</title>
        <authorList>
            <person name="Lee M."/>
            <person name="Choi Y.J."/>
            <person name="Farooq A."/>
            <person name="Jeong J.B."/>
            <person name="Jung M.Y."/>
        </authorList>
    </citation>
    <scope>NUCLEOTIDE SEQUENCE</scope>
    <source>
        <strain evidence="9">S8</strain>
    </source>
</reference>
<evidence type="ECO:0000256" key="2">
    <source>
        <dbReference type="ARBA" id="ARBA00009773"/>
    </source>
</evidence>
<dbReference type="Proteomes" id="UP001059480">
    <property type="component" value="Unassembled WGS sequence"/>
</dbReference>
<evidence type="ECO:0000256" key="6">
    <source>
        <dbReference type="ARBA" id="ARBA00022989"/>
    </source>
</evidence>
<keyword evidence="10" id="KW-1185">Reference proteome</keyword>
<comment type="caution">
    <text evidence="9">The sequence shown here is derived from an EMBL/GenBank/DDBJ whole genome shotgun (WGS) entry which is preliminary data.</text>
</comment>
<feature type="transmembrane region" description="Helical" evidence="8">
    <location>
        <begin position="182"/>
        <end position="204"/>
    </location>
</feature>
<evidence type="ECO:0000313" key="9">
    <source>
        <dbReference type="EMBL" id="MCQ9209241.1"/>
    </source>
</evidence>
<keyword evidence="7 8" id="KW-0472">Membrane</keyword>
<keyword evidence="3" id="KW-0813">Transport</keyword>
<dbReference type="PANTHER" id="PTHR21716">
    <property type="entry name" value="TRANSMEMBRANE PROTEIN"/>
    <property type="match status" value="1"/>
</dbReference>
<proteinExistence type="inferred from homology"/>
<feature type="transmembrane region" description="Helical" evidence="8">
    <location>
        <begin position="325"/>
        <end position="345"/>
    </location>
</feature>
<dbReference type="InterPro" id="IPR002549">
    <property type="entry name" value="AI-2E-like"/>
</dbReference>
<dbReference type="PANTHER" id="PTHR21716:SF53">
    <property type="entry name" value="PERMEASE PERM-RELATED"/>
    <property type="match status" value="1"/>
</dbReference>
<reference evidence="9" key="3">
    <citation type="journal article" date="2023" name="Microbiol. Resour. Announc.">
        <title>Draft Genome Sequence of Granulicatella sp. Strain S8, Isolated from a Marine Fish, Seriola quinqueradiata.</title>
        <authorList>
            <person name="Lee M."/>
            <person name="Farooq A."/>
            <person name="Jeong J.B."/>
            <person name="Jung M.Y."/>
        </authorList>
    </citation>
    <scope>NUCLEOTIDE SEQUENCE</scope>
    <source>
        <strain evidence="9">S8</strain>
    </source>
</reference>
<feature type="transmembrane region" description="Helical" evidence="8">
    <location>
        <begin position="50"/>
        <end position="74"/>
    </location>
</feature>
<evidence type="ECO:0000256" key="3">
    <source>
        <dbReference type="ARBA" id="ARBA00022448"/>
    </source>
</evidence>
<sequence>MEEERSLNKQTYKRPSWLWKWVVNNQFVSVLLIILLVLINIWVFTKIAYIFQPIGSFVQIIGFPVVAAGILYYLMKPGMDLLTKHGVPKRIGVWIMLVLLVLLILAVVFSIIPILQQQIMEFIGQTPRYFEIISAQISDLMKSEFLSQLQVQLKDINMNFLQTLTERMNNILNVTFSGIGSVFGVVGNLVVGLITMPILLYYLLTDGDRILPSVSKVFPTASRAKITEVLAEMNTQISQYIRGQITVAFAVAVMFMIGYSIIGLQYGLAIAFFAGILNIIPYVGSFFGMVPAIIVGFVHSPMMLLQVLIVFVIEQTIEGRILSPLILGNSLKMHPVTILVILLTAGKMYGLTGLILGIPGYAIIKVFTTHLFAWYKDYSGLYPDVETSIQFQKPKIDENTTEVTK</sequence>
<keyword evidence="5 8" id="KW-0812">Transmembrane</keyword>
<evidence type="ECO:0000256" key="1">
    <source>
        <dbReference type="ARBA" id="ARBA00004651"/>
    </source>
</evidence>
<evidence type="ECO:0000256" key="8">
    <source>
        <dbReference type="SAM" id="Phobius"/>
    </source>
</evidence>
<evidence type="ECO:0000256" key="4">
    <source>
        <dbReference type="ARBA" id="ARBA00022475"/>
    </source>
</evidence>
<keyword evidence="6 8" id="KW-1133">Transmembrane helix</keyword>
<reference evidence="9" key="1">
    <citation type="submission" date="2022-07" db="EMBL/GenBank/DDBJ databases">
        <authorList>
            <person name="Jung M.-Y."/>
            <person name="Lee M."/>
        </authorList>
    </citation>
    <scope>NUCLEOTIDE SEQUENCE</scope>
    <source>
        <strain evidence="9">S8</strain>
    </source>
</reference>
<dbReference type="RefSeq" id="WP_256944347.1">
    <property type="nucleotide sequence ID" value="NZ_JANHNZ010000001.1"/>
</dbReference>
<feature type="transmembrane region" description="Helical" evidence="8">
    <location>
        <begin position="247"/>
        <end position="280"/>
    </location>
</feature>
<evidence type="ECO:0000256" key="7">
    <source>
        <dbReference type="ARBA" id="ARBA00023136"/>
    </source>
</evidence>
<feature type="transmembrane region" description="Helical" evidence="8">
    <location>
        <begin position="351"/>
        <end position="375"/>
    </location>
</feature>
<organism evidence="9 10">
    <name type="scientific">Granulicatella seriolae</name>
    <dbReference type="NCBI Taxonomy" id="2967226"/>
    <lineage>
        <taxon>Bacteria</taxon>
        <taxon>Bacillati</taxon>
        <taxon>Bacillota</taxon>
        <taxon>Bacilli</taxon>
        <taxon>Lactobacillales</taxon>
        <taxon>Carnobacteriaceae</taxon>
        <taxon>Granulicatella</taxon>
    </lineage>
</organism>
<feature type="transmembrane region" description="Helical" evidence="8">
    <location>
        <begin position="94"/>
        <end position="115"/>
    </location>
</feature>
<feature type="transmembrane region" description="Helical" evidence="8">
    <location>
        <begin position="286"/>
        <end position="313"/>
    </location>
</feature>
<gene>
    <name evidence="9" type="ORF">NPA36_01495</name>
</gene>
<protein>
    <submittedName>
        <fullName evidence="9">AI-2E family transporter</fullName>
    </submittedName>
</protein>
<dbReference type="EMBL" id="JANHNZ010000001">
    <property type="protein sequence ID" value="MCQ9209241.1"/>
    <property type="molecule type" value="Genomic_DNA"/>
</dbReference>
<feature type="transmembrane region" description="Helical" evidence="8">
    <location>
        <begin position="21"/>
        <end position="44"/>
    </location>
</feature>